<evidence type="ECO:0000256" key="2">
    <source>
        <dbReference type="SAM" id="SignalP"/>
    </source>
</evidence>
<proteinExistence type="predicted"/>
<dbReference type="Gene3D" id="3.40.190.10">
    <property type="entry name" value="Periplasmic binding protein-like II"/>
    <property type="match status" value="2"/>
</dbReference>
<accession>A0A1G9HRA9</accession>
<dbReference type="EMBL" id="FNGA01000003">
    <property type="protein sequence ID" value="SDL15375.1"/>
    <property type="molecule type" value="Genomic_DNA"/>
</dbReference>
<feature type="domain" description="Solute-binding protein family 3/N-terminal" evidence="3">
    <location>
        <begin position="32"/>
        <end position="255"/>
    </location>
</feature>
<dbReference type="SUPFAM" id="SSF53850">
    <property type="entry name" value="Periplasmic binding protein-like II"/>
    <property type="match status" value="1"/>
</dbReference>
<dbReference type="InterPro" id="IPR001638">
    <property type="entry name" value="Solute-binding_3/MltF_N"/>
</dbReference>
<dbReference type="Proteomes" id="UP000199053">
    <property type="component" value="Unassembled WGS sequence"/>
</dbReference>
<gene>
    <name evidence="4" type="ORF">SAMN05660337_2276</name>
</gene>
<dbReference type="CDD" id="cd13624">
    <property type="entry name" value="PBP2_Arg_Lys_His"/>
    <property type="match status" value="1"/>
</dbReference>
<sequence>MSKKIIMILMLTMLVGFSAEAGMQVNSDGKPVVSVASDCTWPPMEFINKDKQIVGFSVDLMKAAAEAGGYVVEIKNVAWDGIFAGLASGKYDCICSSVTINKQRKKGMDFSDPYFEVQQSVVTNKDSNAKTLADFKGKKLGAQIGTTGYFAVKKTDGVVAKSYDEVGLAMEDLYNGRISAVVCDDPIAADFALQQEEYAKRLKIAFVVKSDTPEYLGVAVQKGNKEVVDLINKGLAAAVKNGSYDKIKAKWFGSN</sequence>
<protein>
    <submittedName>
        <fullName evidence="4">Amino acid ABC transporter substrate-binding protein, PAAT family (TC 3.A.1.3.-)</fullName>
    </submittedName>
</protein>
<dbReference type="PANTHER" id="PTHR35936">
    <property type="entry name" value="MEMBRANE-BOUND LYTIC MUREIN TRANSGLYCOSYLASE F"/>
    <property type="match status" value="1"/>
</dbReference>
<organism evidence="4 5">
    <name type="scientific">Maridesulfovibrio ferrireducens</name>
    <dbReference type="NCBI Taxonomy" id="246191"/>
    <lineage>
        <taxon>Bacteria</taxon>
        <taxon>Pseudomonadati</taxon>
        <taxon>Thermodesulfobacteriota</taxon>
        <taxon>Desulfovibrionia</taxon>
        <taxon>Desulfovibrionales</taxon>
        <taxon>Desulfovibrionaceae</taxon>
        <taxon>Maridesulfovibrio</taxon>
    </lineage>
</organism>
<feature type="chain" id="PRO_5011649799" evidence="2">
    <location>
        <begin position="22"/>
        <end position="255"/>
    </location>
</feature>
<dbReference type="STRING" id="246191.SAMN05660337_2276"/>
<evidence type="ECO:0000256" key="1">
    <source>
        <dbReference type="ARBA" id="ARBA00022729"/>
    </source>
</evidence>
<dbReference type="Pfam" id="PF00497">
    <property type="entry name" value="SBP_bac_3"/>
    <property type="match status" value="1"/>
</dbReference>
<evidence type="ECO:0000313" key="4">
    <source>
        <dbReference type="EMBL" id="SDL15375.1"/>
    </source>
</evidence>
<evidence type="ECO:0000259" key="3">
    <source>
        <dbReference type="SMART" id="SM00062"/>
    </source>
</evidence>
<dbReference type="PANTHER" id="PTHR35936:SF17">
    <property type="entry name" value="ARGININE-BINDING EXTRACELLULAR PROTEIN ARTP"/>
    <property type="match status" value="1"/>
</dbReference>
<dbReference type="AlphaFoldDB" id="A0A1G9HRA9"/>
<dbReference type="RefSeq" id="WP_092161152.1">
    <property type="nucleotide sequence ID" value="NZ_FNGA01000003.1"/>
</dbReference>
<feature type="signal peptide" evidence="2">
    <location>
        <begin position="1"/>
        <end position="21"/>
    </location>
</feature>
<dbReference type="SMART" id="SM00062">
    <property type="entry name" value="PBPb"/>
    <property type="match status" value="1"/>
</dbReference>
<name>A0A1G9HRA9_9BACT</name>
<evidence type="ECO:0000313" key="5">
    <source>
        <dbReference type="Proteomes" id="UP000199053"/>
    </source>
</evidence>
<reference evidence="5" key="1">
    <citation type="submission" date="2016-10" db="EMBL/GenBank/DDBJ databases">
        <authorList>
            <person name="Varghese N."/>
            <person name="Submissions S."/>
        </authorList>
    </citation>
    <scope>NUCLEOTIDE SEQUENCE [LARGE SCALE GENOMIC DNA]</scope>
    <source>
        <strain evidence="5">DSM 16995</strain>
    </source>
</reference>
<dbReference type="OrthoDB" id="368476at2"/>
<keyword evidence="5" id="KW-1185">Reference proteome</keyword>
<keyword evidence="1 2" id="KW-0732">Signal</keyword>